<feature type="region of interest" description="Disordered" evidence="1">
    <location>
        <begin position="66"/>
        <end position="106"/>
    </location>
</feature>
<evidence type="ECO:0000313" key="2">
    <source>
        <dbReference type="EMBL" id="NKZ06531.1"/>
    </source>
</evidence>
<dbReference type="RefSeq" id="WP_067640155.1">
    <property type="nucleotide sequence ID" value="NZ_JAAXPI010000037.1"/>
</dbReference>
<reference evidence="2 3" key="1">
    <citation type="submission" date="2020-04" db="EMBL/GenBank/DDBJ databases">
        <title>MicrobeNet Type strains.</title>
        <authorList>
            <person name="Nicholson A.C."/>
        </authorList>
    </citation>
    <scope>NUCLEOTIDE SEQUENCE [LARGE SCALE GENOMIC DNA]</scope>
    <source>
        <strain evidence="2 3">ATCC BAA-277</strain>
    </source>
</reference>
<accession>A0A846Z2Q7</accession>
<name>A0A846Z2Q7_9ACTN</name>
<evidence type="ECO:0000313" key="3">
    <source>
        <dbReference type="Proteomes" id="UP000579250"/>
    </source>
</evidence>
<keyword evidence="3" id="KW-1185">Reference proteome</keyword>
<sequence length="106" mass="11789">MTQQFTVSELHLTYKRGELDRAILTDAHGTEWETAYTDTGPVLGDMDEGDRVTGTIWRGRVTEVAMNGDSQDTETAPDDLRALPHRRTDHDSPPASLVKGSAVHRR</sequence>
<gene>
    <name evidence="2" type="ORF">HGB48_22695</name>
</gene>
<organism evidence="2 3">
    <name type="scientific">Actinomadura latina</name>
    <dbReference type="NCBI Taxonomy" id="163603"/>
    <lineage>
        <taxon>Bacteria</taxon>
        <taxon>Bacillati</taxon>
        <taxon>Actinomycetota</taxon>
        <taxon>Actinomycetes</taxon>
        <taxon>Streptosporangiales</taxon>
        <taxon>Thermomonosporaceae</taxon>
        <taxon>Actinomadura</taxon>
    </lineage>
</organism>
<evidence type="ECO:0000256" key="1">
    <source>
        <dbReference type="SAM" id="MobiDB-lite"/>
    </source>
</evidence>
<comment type="caution">
    <text evidence="2">The sequence shown here is derived from an EMBL/GenBank/DDBJ whole genome shotgun (WGS) entry which is preliminary data.</text>
</comment>
<dbReference type="AlphaFoldDB" id="A0A846Z2Q7"/>
<feature type="compositionally biased region" description="Basic and acidic residues" evidence="1">
    <location>
        <begin position="78"/>
        <end position="92"/>
    </location>
</feature>
<dbReference type="Proteomes" id="UP000579250">
    <property type="component" value="Unassembled WGS sequence"/>
</dbReference>
<dbReference type="EMBL" id="JAAXPI010000037">
    <property type="protein sequence ID" value="NKZ06531.1"/>
    <property type="molecule type" value="Genomic_DNA"/>
</dbReference>
<proteinExistence type="predicted"/>
<protein>
    <submittedName>
        <fullName evidence="2">Uncharacterized protein</fullName>
    </submittedName>
</protein>